<dbReference type="PANTHER" id="PTHR34142:SF1">
    <property type="entry name" value="GLYCOSIDE HYDROLASE FAMILY 5 DOMAIN-CONTAINING PROTEIN"/>
    <property type="match status" value="1"/>
</dbReference>
<dbReference type="InterPro" id="IPR033803">
    <property type="entry name" value="CBD-like_Golvesin-Xly"/>
</dbReference>
<evidence type="ECO:0008006" key="7">
    <source>
        <dbReference type="Google" id="ProtNLM"/>
    </source>
</evidence>
<evidence type="ECO:0000313" key="6">
    <source>
        <dbReference type="Proteomes" id="UP000642829"/>
    </source>
</evidence>
<sequence>MLTKFDHNHIDSQWNGEDGDVTFSATLIYPDNGGTPVLFQFTDAKTGVDITNPSSPDSSNATSTVFGFEGTGFGPGVSSVGRFSRGEQFSFQCDHRIYIEDIKFREYTEDEAIHVAWTDNGEAQSAVFTLDEVHSRAEYVYELPTPLIADANTPIIISNVSAASAHYDGLLRVESLLVNLVLDADPYFEHPSDDGFVQMFGVNLAGAEFTTSAMPGTFGTHYFYPSAADFDYYQSKGLNLIRLPFRWERLQPTPNSPLNSAELDRLQQTVALADARGMKVILDMHNYARYYGELIGSANVPNSAYEDVWARIADSFEGNSAIYGYGIMNEPHNTNGQWPAAAQAAVDGIRSEDANTWIIVAGDGWSGSANWAVINENLNITDSSDLAIYEAHCYLDWDRNGVYAEDYDEDPLVSSNVGIYQLHSFVQWLKDNNARGFVGEYGVPYDDDRWHIALEKMLRHMGTQGISGTYWAGGAYWTASEPLSCQPRDNYTTDRPHMQVLEQDFAFYEQNNSVDIIIDDGDLGFSTSSGWYLSSLPGYDGDYLHDNNSGGSKWAKWQPESLTPGNTEIYLYWIGNPNRADNASLRVYHPAGANNDNGELYDTFVIDMQVGGDWSYIGEFTMDENSYVRLLNDGANGYVIADAALFRQTGSTASVEVVVDNNNNENLDGSYTTKLGTWFASTSIEEYHGVDYDHEWNSSQLRTFSFIPNIPTAGTYDVYLNWASHANRASNAKTIVNHANGSDEFAVDQRTSGGQWNLLGSFDFESGVIASQGVIISNDGADGIVVADAILFVKN</sequence>
<comment type="caution">
    <text evidence="5">The sequence shown here is derived from an EMBL/GenBank/DDBJ whole genome shotgun (WGS) entry which is preliminary data.</text>
</comment>
<dbReference type="InterPro" id="IPR017853">
    <property type="entry name" value="GH"/>
</dbReference>
<dbReference type="EMBL" id="BMXG01000016">
    <property type="protein sequence ID" value="GHC06896.1"/>
    <property type="molecule type" value="Genomic_DNA"/>
</dbReference>
<reference evidence="5" key="1">
    <citation type="journal article" date="2014" name="Int. J. Syst. Evol. Microbiol.">
        <title>Complete genome sequence of Corynebacterium casei LMG S-19264T (=DSM 44701T), isolated from a smear-ripened cheese.</title>
        <authorList>
            <consortium name="US DOE Joint Genome Institute (JGI-PGF)"/>
            <person name="Walter F."/>
            <person name="Albersmeier A."/>
            <person name="Kalinowski J."/>
            <person name="Ruckert C."/>
        </authorList>
    </citation>
    <scope>NUCLEOTIDE SEQUENCE</scope>
    <source>
        <strain evidence="5">KCTC 12870</strain>
    </source>
</reference>
<reference evidence="5" key="2">
    <citation type="submission" date="2020-09" db="EMBL/GenBank/DDBJ databases">
        <authorList>
            <person name="Sun Q."/>
            <person name="Kim S."/>
        </authorList>
    </citation>
    <scope>NUCLEOTIDE SEQUENCE</scope>
    <source>
        <strain evidence="5">KCTC 12870</strain>
    </source>
</reference>
<evidence type="ECO:0000256" key="2">
    <source>
        <dbReference type="ARBA" id="ARBA00023295"/>
    </source>
</evidence>
<feature type="domain" description="Glycoside hydrolase family 5" evidence="3">
    <location>
        <begin position="203"/>
        <end position="473"/>
    </location>
</feature>
<dbReference type="Pfam" id="PF25275">
    <property type="entry name" value="Golvesin_C"/>
    <property type="match status" value="2"/>
</dbReference>
<evidence type="ECO:0000259" key="3">
    <source>
        <dbReference type="Pfam" id="PF00150"/>
    </source>
</evidence>
<dbReference type="SUPFAM" id="SSF51445">
    <property type="entry name" value="(Trans)glycosidases"/>
    <property type="match status" value="1"/>
</dbReference>
<name>A0A8J3DBP9_9BACT</name>
<accession>A0A8J3DBP9</accession>
<dbReference type="PANTHER" id="PTHR34142">
    <property type="entry name" value="ENDO-BETA-1,4-GLUCANASE A"/>
    <property type="match status" value="1"/>
</dbReference>
<dbReference type="AlphaFoldDB" id="A0A8J3DBP9"/>
<keyword evidence="2" id="KW-0326">Glycosidase</keyword>
<protein>
    <recommendedName>
        <fullName evidence="7">Glycoside hydrolase family 5 domain-containing protein</fullName>
    </recommendedName>
</protein>
<evidence type="ECO:0000259" key="4">
    <source>
        <dbReference type="Pfam" id="PF25275"/>
    </source>
</evidence>
<feature type="domain" description="Golvesin/Xly CBD-like" evidence="4">
    <location>
        <begin position="517"/>
        <end position="644"/>
    </location>
</feature>
<organism evidence="5 6">
    <name type="scientific">Cerasicoccus arenae</name>
    <dbReference type="NCBI Taxonomy" id="424488"/>
    <lineage>
        <taxon>Bacteria</taxon>
        <taxon>Pseudomonadati</taxon>
        <taxon>Verrucomicrobiota</taxon>
        <taxon>Opitutia</taxon>
        <taxon>Puniceicoccales</taxon>
        <taxon>Cerasicoccaceae</taxon>
        <taxon>Cerasicoccus</taxon>
    </lineage>
</organism>
<evidence type="ECO:0000313" key="5">
    <source>
        <dbReference type="EMBL" id="GHC06896.1"/>
    </source>
</evidence>
<dbReference type="Proteomes" id="UP000642829">
    <property type="component" value="Unassembled WGS sequence"/>
</dbReference>
<gene>
    <name evidence="5" type="ORF">GCM10007047_24940</name>
</gene>
<dbReference type="Pfam" id="PF00150">
    <property type="entry name" value="Cellulase"/>
    <property type="match status" value="1"/>
</dbReference>
<dbReference type="Gene3D" id="3.20.20.80">
    <property type="entry name" value="Glycosidases"/>
    <property type="match status" value="1"/>
</dbReference>
<dbReference type="GO" id="GO:0009251">
    <property type="term" value="P:glucan catabolic process"/>
    <property type="evidence" value="ECO:0007669"/>
    <property type="project" value="TreeGrafter"/>
</dbReference>
<evidence type="ECO:0000256" key="1">
    <source>
        <dbReference type="ARBA" id="ARBA00022801"/>
    </source>
</evidence>
<keyword evidence="6" id="KW-1185">Reference proteome</keyword>
<dbReference type="GO" id="GO:0004553">
    <property type="term" value="F:hydrolase activity, hydrolyzing O-glycosyl compounds"/>
    <property type="evidence" value="ECO:0007669"/>
    <property type="project" value="InterPro"/>
</dbReference>
<keyword evidence="1" id="KW-0378">Hydrolase</keyword>
<feature type="domain" description="Golvesin/Xly CBD-like" evidence="4">
    <location>
        <begin position="666"/>
        <end position="793"/>
    </location>
</feature>
<dbReference type="InterPro" id="IPR001547">
    <property type="entry name" value="Glyco_hydro_5"/>
</dbReference>
<proteinExistence type="predicted"/>